<protein>
    <submittedName>
        <fullName evidence="3">Uncharacterized protein</fullName>
    </submittedName>
</protein>
<evidence type="ECO:0000313" key="4">
    <source>
        <dbReference type="Proteomes" id="UP000268162"/>
    </source>
</evidence>
<feature type="signal peptide" evidence="2">
    <location>
        <begin position="1"/>
        <end position="31"/>
    </location>
</feature>
<sequence length="692" mass="77493">MPRLALSWKYVLPMAILWCWIFSLQATPTRASPVFLTKSNSDALTHPTWDEWDDLDDWEEDSFSDNSPNPYYGATGSPSTMPGDLIFNGDDDDSYQRTGILYPKVVFRPTKASPAKPEPPANAFKYVDDLYVNLDWAKDVSDDFGPSDFQPSVDYMGWSSKSGTELKPYIGSPKTEDLTVNELNQPIIPDLLPFSYSTAVKAGLPESTFDEVTGPKSFTEPTNSEVPVLNDLSHPINSEPPIFSYSAAVKVDLPGLISVKVTEPKSSTEPPKSEDPVLNGLPQPIITKPLVVSYSTALKTGLSELTSAKVTEQAQAPVTNPPKPTAKKFSWAIPDKTASVLKTTAEERNWPGLGDKTFASTRKNTKIQEGKSAEEFSYDSLYVLNDTAIPPNDPPISSHNEPSVPTQRLARQFPVSSGKDRGKNRARRLVTATPPTLPYHEATGEKKFMAIRLGDLLLRDIIASWEAESASININYFIKKDLALRRIGYGYVQYPEIVPAISLLLNNLIDHFQFVRTKAQTTSTQEMEWYREQNPDMTAMADDMVHHLSKGDYTGDQLLHQQRLILERMDVDFESQHSRSTRMLLRARLWRHRLTEFSRGLLALTQEFQEVLPALFKTIPLREKTILSTSLKGLADEARNLSDMAQAAASGFPVNELLAHYADRLYAQHRHEVQREYMDISMLSGGQEDPSR</sequence>
<organism evidence="3 4">
    <name type="scientific">Dimargaris cristalligena</name>
    <dbReference type="NCBI Taxonomy" id="215637"/>
    <lineage>
        <taxon>Eukaryota</taxon>
        <taxon>Fungi</taxon>
        <taxon>Fungi incertae sedis</taxon>
        <taxon>Zoopagomycota</taxon>
        <taxon>Kickxellomycotina</taxon>
        <taxon>Dimargaritomycetes</taxon>
        <taxon>Dimargaritales</taxon>
        <taxon>Dimargaritaceae</taxon>
        <taxon>Dimargaris</taxon>
    </lineage>
</organism>
<feature type="chain" id="PRO_5020311731" evidence="2">
    <location>
        <begin position="32"/>
        <end position="692"/>
    </location>
</feature>
<dbReference type="AlphaFoldDB" id="A0A4P9ZS40"/>
<gene>
    <name evidence="3" type="ORF">BJ085DRAFT_28775</name>
</gene>
<dbReference type="Proteomes" id="UP000268162">
    <property type="component" value="Unassembled WGS sequence"/>
</dbReference>
<evidence type="ECO:0000256" key="2">
    <source>
        <dbReference type="SAM" id="SignalP"/>
    </source>
</evidence>
<keyword evidence="4" id="KW-1185">Reference proteome</keyword>
<feature type="region of interest" description="Disordered" evidence="1">
    <location>
        <begin position="262"/>
        <end position="281"/>
    </location>
</feature>
<evidence type="ECO:0000313" key="3">
    <source>
        <dbReference type="EMBL" id="RKP35492.1"/>
    </source>
</evidence>
<name>A0A4P9ZS40_9FUNG</name>
<dbReference type="EMBL" id="ML002856">
    <property type="protein sequence ID" value="RKP35492.1"/>
    <property type="molecule type" value="Genomic_DNA"/>
</dbReference>
<keyword evidence="2" id="KW-0732">Signal</keyword>
<proteinExistence type="predicted"/>
<evidence type="ECO:0000256" key="1">
    <source>
        <dbReference type="SAM" id="MobiDB-lite"/>
    </source>
</evidence>
<reference evidence="4" key="1">
    <citation type="journal article" date="2018" name="Nat. Microbiol.">
        <title>Leveraging single-cell genomics to expand the fungal tree of life.</title>
        <authorList>
            <person name="Ahrendt S.R."/>
            <person name="Quandt C.A."/>
            <person name="Ciobanu D."/>
            <person name="Clum A."/>
            <person name="Salamov A."/>
            <person name="Andreopoulos B."/>
            <person name="Cheng J.F."/>
            <person name="Woyke T."/>
            <person name="Pelin A."/>
            <person name="Henrissat B."/>
            <person name="Reynolds N.K."/>
            <person name="Benny G.L."/>
            <person name="Smith M.E."/>
            <person name="James T.Y."/>
            <person name="Grigoriev I.V."/>
        </authorList>
    </citation>
    <scope>NUCLEOTIDE SEQUENCE [LARGE SCALE GENOMIC DNA]</scope>
    <source>
        <strain evidence="4">RSA 468</strain>
    </source>
</reference>
<accession>A0A4P9ZS40</accession>